<evidence type="ECO:0000313" key="3">
    <source>
        <dbReference type="EMBL" id="QHS94108.1"/>
    </source>
</evidence>
<evidence type="ECO:0000256" key="2">
    <source>
        <dbReference type="SAM" id="Phobius"/>
    </source>
</evidence>
<accession>A0A6C0BRU4</accession>
<keyword evidence="2" id="KW-1133">Transmembrane helix</keyword>
<reference evidence="3" key="1">
    <citation type="journal article" date="2020" name="Nature">
        <title>Giant virus diversity and host interactions through global metagenomics.</title>
        <authorList>
            <person name="Schulz F."/>
            <person name="Roux S."/>
            <person name="Paez-Espino D."/>
            <person name="Jungbluth S."/>
            <person name="Walsh D.A."/>
            <person name="Denef V.J."/>
            <person name="McMahon K.D."/>
            <person name="Konstantinidis K.T."/>
            <person name="Eloe-Fadrosh E.A."/>
            <person name="Kyrpides N.C."/>
            <person name="Woyke T."/>
        </authorList>
    </citation>
    <scope>NUCLEOTIDE SEQUENCE</scope>
    <source>
        <strain evidence="3">GVMAG-M-3300018416-26</strain>
    </source>
</reference>
<evidence type="ECO:0000256" key="1">
    <source>
        <dbReference type="SAM" id="MobiDB-lite"/>
    </source>
</evidence>
<sequence>MFGGTELYQAYDQGYNPSLQQQTPQQTLDINDYSINDTTDTPQLTQSTTTQQKHNLPLREPIYDASASFKEAQLQQQLENLQGKLQQNKESKQYQNNDSMFDRFVSKKKDVLKLVTMSLTILLAISSHYVMTDLLRNYIANNDLTGNQEFTTKIAYPMTILLLIWTLKVFNR</sequence>
<dbReference type="AlphaFoldDB" id="A0A6C0BRU4"/>
<feature type="region of interest" description="Disordered" evidence="1">
    <location>
        <begin position="32"/>
        <end position="53"/>
    </location>
</feature>
<keyword evidence="2" id="KW-0472">Membrane</keyword>
<organism evidence="3">
    <name type="scientific">viral metagenome</name>
    <dbReference type="NCBI Taxonomy" id="1070528"/>
    <lineage>
        <taxon>unclassified sequences</taxon>
        <taxon>metagenomes</taxon>
        <taxon>organismal metagenomes</taxon>
    </lineage>
</organism>
<feature type="compositionally biased region" description="Low complexity" evidence="1">
    <location>
        <begin position="38"/>
        <end position="52"/>
    </location>
</feature>
<feature type="transmembrane region" description="Helical" evidence="2">
    <location>
        <begin position="111"/>
        <end position="130"/>
    </location>
</feature>
<proteinExistence type="predicted"/>
<dbReference type="EMBL" id="MN739216">
    <property type="protein sequence ID" value="QHS94108.1"/>
    <property type="molecule type" value="Genomic_DNA"/>
</dbReference>
<keyword evidence="2" id="KW-0812">Transmembrane</keyword>
<feature type="transmembrane region" description="Helical" evidence="2">
    <location>
        <begin position="150"/>
        <end position="170"/>
    </location>
</feature>
<name>A0A6C0BRU4_9ZZZZ</name>
<protein>
    <submittedName>
        <fullName evidence="3">Uncharacterized protein</fullName>
    </submittedName>
</protein>